<dbReference type="Gene3D" id="3.40.50.150">
    <property type="entry name" value="Vaccinia Virus protein VP39"/>
    <property type="match status" value="1"/>
</dbReference>
<sequence length="111" mass="12245">MSEDGNMPPAGSLVKRKYKRRKWENIRARLVDRKYNIRKLENIREGNGLVAFNLGYLLGGDKTIITESETTLKALEVAKSIVLPGGLISLVVYVGHLGGCGSMTSKELLVQ</sequence>
<reference evidence="1 2" key="1">
    <citation type="submission" date="2020-05" db="EMBL/GenBank/DDBJ databases">
        <authorList>
            <person name="Campoy J."/>
            <person name="Schneeberger K."/>
            <person name="Spophaly S."/>
        </authorList>
    </citation>
    <scope>NUCLEOTIDE SEQUENCE [LARGE SCALE GENOMIC DNA]</scope>
    <source>
        <strain evidence="1">PruArmRojPasFocal</strain>
    </source>
</reference>
<evidence type="ECO:0000313" key="2">
    <source>
        <dbReference type="Proteomes" id="UP000507222"/>
    </source>
</evidence>
<name>A0A6J5UN78_PRUAR</name>
<dbReference type="Pfam" id="PF06962">
    <property type="entry name" value="rRNA_methylase"/>
    <property type="match status" value="1"/>
</dbReference>
<dbReference type="PANTHER" id="PTHR35276">
    <property type="entry name" value="S-ADENOSYL-L-METHIONINE-DEPENDENT METHYLTRANSFERASES SUPERFAMILY PROTEIN"/>
    <property type="match status" value="1"/>
</dbReference>
<dbReference type="PANTHER" id="PTHR35276:SF1">
    <property type="entry name" value="TRNA (MNM(5)S(2)U34)-METHYLTRANSFERASE, CHLOROPLASTIC"/>
    <property type="match status" value="1"/>
</dbReference>
<proteinExistence type="predicted"/>
<accession>A0A6J5UN78</accession>
<dbReference type="AlphaFoldDB" id="A0A6J5UN78"/>
<dbReference type="EMBL" id="CAEKDK010000003">
    <property type="protein sequence ID" value="CAB4275548.1"/>
    <property type="molecule type" value="Genomic_DNA"/>
</dbReference>
<protein>
    <submittedName>
        <fullName evidence="1">Uncharacterized protein</fullName>
    </submittedName>
</protein>
<evidence type="ECO:0000313" key="1">
    <source>
        <dbReference type="EMBL" id="CAB4275548.1"/>
    </source>
</evidence>
<organism evidence="1 2">
    <name type="scientific">Prunus armeniaca</name>
    <name type="common">Apricot</name>
    <name type="synonym">Armeniaca vulgaris</name>
    <dbReference type="NCBI Taxonomy" id="36596"/>
    <lineage>
        <taxon>Eukaryota</taxon>
        <taxon>Viridiplantae</taxon>
        <taxon>Streptophyta</taxon>
        <taxon>Embryophyta</taxon>
        <taxon>Tracheophyta</taxon>
        <taxon>Spermatophyta</taxon>
        <taxon>Magnoliopsida</taxon>
        <taxon>eudicotyledons</taxon>
        <taxon>Gunneridae</taxon>
        <taxon>Pentapetalae</taxon>
        <taxon>rosids</taxon>
        <taxon>fabids</taxon>
        <taxon>Rosales</taxon>
        <taxon>Rosaceae</taxon>
        <taxon>Amygdaloideae</taxon>
        <taxon>Amygdaleae</taxon>
        <taxon>Prunus</taxon>
    </lineage>
</organism>
<dbReference type="InterPro" id="IPR029063">
    <property type="entry name" value="SAM-dependent_MTases_sf"/>
</dbReference>
<gene>
    <name evidence="1" type="ORF">CURHAP_LOCUS24462</name>
</gene>
<dbReference type="Proteomes" id="UP000507222">
    <property type="component" value="Unassembled WGS sequence"/>
</dbReference>
<dbReference type="InterPro" id="IPR010719">
    <property type="entry name" value="MnmM_MeTrfase"/>
</dbReference>